<keyword evidence="8" id="KW-1185">Reference proteome</keyword>
<dbReference type="Proteomes" id="UP000824120">
    <property type="component" value="Chromosome 1"/>
</dbReference>
<dbReference type="OrthoDB" id="10256524at2759"/>
<dbReference type="AlphaFoldDB" id="A0A9J6AVU7"/>
<dbReference type="Pfam" id="PF17766">
    <property type="entry name" value="fn3_6"/>
    <property type="match status" value="1"/>
</dbReference>
<dbReference type="Gene3D" id="2.60.40.2310">
    <property type="match status" value="1"/>
</dbReference>
<dbReference type="Gene3D" id="3.40.50.200">
    <property type="entry name" value="Peptidase S8/S53 domain"/>
    <property type="match status" value="1"/>
</dbReference>
<sequence>MKKVSLVLWFCLFSISSFLREFKAEGHGVYIVYMGAKGSSDDHIHLMSSLTTRRKNAVDDAIADRVDIINLSIGQPAGAEDEFSRNPIAIGAFHAVQKGIFVVASAGNDRPLEETVVNVAPWIFTVAATTIDRNIETHILLGGNKIIKVLSFSDLNKSLVYPLLDSLSVKLHGEFVYDGDARDCEPDTLHEHKVEGKIIVCEHLDDDYSLNDRLGEVRKKGVIGFILLLPDDELITAPKIRSFPGAVIIQEDGIKILSYINSTRNPVATILPTVTVDNFKLAPVVAFFSSRGTNYNTRSLLKPDIAAPGTAVLAAWPANNTKLTRSGQEPPLFNSNSGTSMPCAHASGIAAILKSQNPTWSLSAIRSAIMTTAFQQSNLKSPIVNSVYGESLATPYAFGAGVATMSGPLKPGLVYETEITDYLQFLCSTGYNTSTIKLISKTLPNDSPYPPGSSDDSVSNMNYPSIAVSLSKVRETKEVTRTLTRISDEESECTAIITAPDVLRVEVSPKKLKFTSDRKKLSYQMTFKAMSRERIFWINNMGQCRGRINQGSRRCHGTHKPLAELIYSMSIWKKLHIY</sequence>
<comment type="caution">
    <text evidence="7">The sequence shown here is derived from an EMBL/GenBank/DDBJ whole genome shotgun (WGS) entry which is preliminary data.</text>
</comment>
<dbReference type="GO" id="GO:0004252">
    <property type="term" value="F:serine-type endopeptidase activity"/>
    <property type="evidence" value="ECO:0007669"/>
    <property type="project" value="InterPro"/>
</dbReference>
<protein>
    <submittedName>
        <fullName evidence="7">Uncharacterized protein</fullName>
    </submittedName>
</protein>
<dbReference type="InterPro" id="IPR045051">
    <property type="entry name" value="SBT"/>
</dbReference>
<dbReference type="GO" id="GO:0006508">
    <property type="term" value="P:proteolysis"/>
    <property type="evidence" value="ECO:0007669"/>
    <property type="project" value="InterPro"/>
</dbReference>
<dbReference type="CDD" id="cd02120">
    <property type="entry name" value="PA_subtilisin_like"/>
    <property type="match status" value="1"/>
</dbReference>
<feature type="signal peptide" evidence="4">
    <location>
        <begin position="1"/>
        <end position="24"/>
    </location>
</feature>
<feature type="domain" description="Peptidase S8/S53" evidence="5">
    <location>
        <begin position="54"/>
        <end position="389"/>
    </location>
</feature>
<evidence type="ECO:0000256" key="4">
    <source>
        <dbReference type="SAM" id="SignalP"/>
    </source>
</evidence>
<dbReference type="PANTHER" id="PTHR10795">
    <property type="entry name" value="PROPROTEIN CONVERTASE SUBTILISIN/KEXIN"/>
    <property type="match status" value="1"/>
</dbReference>
<feature type="chain" id="PRO_5039906124" evidence="4">
    <location>
        <begin position="25"/>
        <end position="578"/>
    </location>
</feature>
<evidence type="ECO:0000313" key="8">
    <source>
        <dbReference type="Proteomes" id="UP000824120"/>
    </source>
</evidence>
<evidence type="ECO:0000256" key="1">
    <source>
        <dbReference type="ARBA" id="ARBA00011073"/>
    </source>
</evidence>
<reference evidence="7 8" key="1">
    <citation type="submission" date="2020-09" db="EMBL/GenBank/DDBJ databases">
        <title>De no assembly of potato wild relative species, Solanum commersonii.</title>
        <authorList>
            <person name="Cho K."/>
        </authorList>
    </citation>
    <scope>NUCLEOTIDE SEQUENCE [LARGE SCALE GENOMIC DNA]</scope>
    <source>
        <strain evidence="7">LZ3.2</strain>
        <tissue evidence="7">Leaf</tissue>
    </source>
</reference>
<keyword evidence="2 4" id="KW-0732">Signal</keyword>
<dbReference type="Gene3D" id="3.50.30.30">
    <property type="match status" value="1"/>
</dbReference>
<evidence type="ECO:0000256" key="3">
    <source>
        <dbReference type="PROSITE-ProRule" id="PRU01240"/>
    </source>
</evidence>
<name>A0A9J6AVU7_SOLCO</name>
<feature type="domain" description="Subtilisin-like protease fibronectin type-III" evidence="6">
    <location>
        <begin position="460"/>
        <end position="532"/>
    </location>
</feature>
<evidence type="ECO:0000313" key="7">
    <source>
        <dbReference type="EMBL" id="KAG5628616.1"/>
    </source>
</evidence>
<organism evidence="7 8">
    <name type="scientific">Solanum commersonii</name>
    <name type="common">Commerson's wild potato</name>
    <name type="synonym">Commerson's nightshade</name>
    <dbReference type="NCBI Taxonomy" id="4109"/>
    <lineage>
        <taxon>Eukaryota</taxon>
        <taxon>Viridiplantae</taxon>
        <taxon>Streptophyta</taxon>
        <taxon>Embryophyta</taxon>
        <taxon>Tracheophyta</taxon>
        <taxon>Spermatophyta</taxon>
        <taxon>Magnoliopsida</taxon>
        <taxon>eudicotyledons</taxon>
        <taxon>Gunneridae</taxon>
        <taxon>Pentapetalae</taxon>
        <taxon>asterids</taxon>
        <taxon>lamiids</taxon>
        <taxon>Solanales</taxon>
        <taxon>Solanaceae</taxon>
        <taxon>Solanoideae</taxon>
        <taxon>Solaneae</taxon>
        <taxon>Solanum</taxon>
    </lineage>
</organism>
<dbReference type="InterPro" id="IPR000209">
    <property type="entry name" value="Peptidase_S8/S53_dom"/>
</dbReference>
<dbReference type="EMBL" id="JACXVP010000001">
    <property type="protein sequence ID" value="KAG5628616.1"/>
    <property type="molecule type" value="Genomic_DNA"/>
</dbReference>
<proteinExistence type="inferred from homology"/>
<evidence type="ECO:0000259" key="5">
    <source>
        <dbReference type="Pfam" id="PF00082"/>
    </source>
</evidence>
<evidence type="ECO:0000256" key="2">
    <source>
        <dbReference type="ARBA" id="ARBA00022729"/>
    </source>
</evidence>
<accession>A0A9J6AVU7</accession>
<dbReference type="SUPFAM" id="SSF52743">
    <property type="entry name" value="Subtilisin-like"/>
    <property type="match status" value="1"/>
</dbReference>
<comment type="similarity">
    <text evidence="1 3">Belongs to the peptidase S8 family.</text>
</comment>
<dbReference type="InterPro" id="IPR041469">
    <property type="entry name" value="Subtilisin-like_FN3"/>
</dbReference>
<dbReference type="InterPro" id="IPR036852">
    <property type="entry name" value="Peptidase_S8/S53_dom_sf"/>
</dbReference>
<evidence type="ECO:0000259" key="6">
    <source>
        <dbReference type="Pfam" id="PF17766"/>
    </source>
</evidence>
<dbReference type="PROSITE" id="PS51892">
    <property type="entry name" value="SUBTILASE"/>
    <property type="match status" value="1"/>
</dbReference>
<dbReference type="Pfam" id="PF00082">
    <property type="entry name" value="Peptidase_S8"/>
    <property type="match status" value="1"/>
</dbReference>
<gene>
    <name evidence="7" type="ORF">H5410_000333</name>
</gene>
<comment type="caution">
    <text evidence="3">Lacks conserved residue(s) required for the propagation of feature annotation.</text>
</comment>